<accession>A0A0F9VAM0</accession>
<protein>
    <submittedName>
        <fullName evidence="1">Uncharacterized protein</fullName>
    </submittedName>
</protein>
<reference evidence="1" key="1">
    <citation type="journal article" date="2015" name="Nature">
        <title>Complex archaea that bridge the gap between prokaryotes and eukaryotes.</title>
        <authorList>
            <person name="Spang A."/>
            <person name="Saw J.H."/>
            <person name="Jorgensen S.L."/>
            <person name="Zaremba-Niedzwiedzka K."/>
            <person name="Martijn J."/>
            <person name="Lind A.E."/>
            <person name="van Eijk R."/>
            <person name="Schleper C."/>
            <person name="Guy L."/>
            <person name="Ettema T.J."/>
        </authorList>
    </citation>
    <scope>NUCLEOTIDE SEQUENCE</scope>
</reference>
<comment type="caution">
    <text evidence="1">The sequence shown here is derived from an EMBL/GenBank/DDBJ whole genome shotgun (WGS) entry which is preliminary data.</text>
</comment>
<organism evidence="1">
    <name type="scientific">marine sediment metagenome</name>
    <dbReference type="NCBI Taxonomy" id="412755"/>
    <lineage>
        <taxon>unclassified sequences</taxon>
        <taxon>metagenomes</taxon>
        <taxon>ecological metagenomes</taxon>
    </lineage>
</organism>
<evidence type="ECO:0000313" key="1">
    <source>
        <dbReference type="EMBL" id="KKN96787.1"/>
    </source>
</evidence>
<name>A0A0F9VAM0_9ZZZZ</name>
<gene>
    <name evidence="1" type="ORF">LCGC14_0164310</name>
</gene>
<proteinExistence type="predicted"/>
<sequence length="160" mass="18565">MPEDHDWKAISQLMEQASVLAQRYNLCIWNGIKADGSRHIEAYRMKRGEKDVVLTTPSMEKMIEKLTVMAVEGKLEHHDRAVEDIDPEIWHLHIDSAAFNLLHKTQDLHQTFSHLIGPVGLVYDRYCVIDMQLRNLCLSIQNLTSSIRKVPIREREKKHG</sequence>
<dbReference type="AlphaFoldDB" id="A0A0F9VAM0"/>
<dbReference type="EMBL" id="LAZR01000062">
    <property type="protein sequence ID" value="KKN96787.1"/>
    <property type="molecule type" value="Genomic_DNA"/>
</dbReference>